<proteinExistence type="predicted"/>
<gene>
    <name evidence="1" type="ORF">RM704_05745</name>
</gene>
<dbReference type="Gene3D" id="3.40.50.720">
    <property type="entry name" value="NAD(P)-binding Rossmann-like Domain"/>
    <property type="match status" value="1"/>
</dbReference>
<evidence type="ECO:0000313" key="2">
    <source>
        <dbReference type="Proteomes" id="UP001180737"/>
    </source>
</evidence>
<accession>A0ABU2YRQ2</accession>
<reference evidence="1" key="1">
    <citation type="submission" date="2024-05" db="EMBL/GenBank/DDBJ databases">
        <title>30 novel species of actinomycetes from the DSMZ collection.</title>
        <authorList>
            <person name="Nouioui I."/>
        </authorList>
    </citation>
    <scope>NUCLEOTIDE SEQUENCE</scope>
    <source>
        <strain evidence="1">DSM 3412</strain>
    </source>
</reference>
<comment type="caution">
    <text evidence="1">The sequence shown here is derived from an EMBL/GenBank/DDBJ whole genome shotgun (WGS) entry which is preliminary data.</text>
</comment>
<dbReference type="InterPro" id="IPR036291">
    <property type="entry name" value="NAD(P)-bd_dom_sf"/>
</dbReference>
<protein>
    <submittedName>
        <fullName evidence="1">Zinc-binding dehydrogenase</fullName>
    </submittedName>
</protein>
<dbReference type="Pfam" id="PF13602">
    <property type="entry name" value="ADH_zinc_N_2"/>
    <property type="match status" value="1"/>
</dbReference>
<dbReference type="EMBL" id="JAVRFJ010000004">
    <property type="protein sequence ID" value="MDT0566995.1"/>
    <property type="molecule type" value="Genomic_DNA"/>
</dbReference>
<organism evidence="1 2">
    <name type="scientific">Streptomyces gottesmaniae</name>
    <dbReference type="NCBI Taxonomy" id="3075518"/>
    <lineage>
        <taxon>Bacteria</taxon>
        <taxon>Bacillati</taxon>
        <taxon>Actinomycetota</taxon>
        <taxon>Actinomycetes</taxon>
        <taxon>Kitasatosporales</taxon>
        <taxon>Streptomycetaceae</taxon>
        <taxon>Streptomyces</taxon>
    </lineage>
</organism>
<dbReference type="SUPFAM" id="SSF51735">
    <property type="entry name" value="NAD(P)-binding Rossmann-fold domains"/>
    <property type="match status" value="1"/>
</dbReference>
<keyword evidence="2" id="KW-1185">Reference proteome</keyword>
<name>A0ABU2YRQ2_9ACTN</name>
<evidence type="ECO:0000313" key="1">
    <source>
        <dbReference type="EMBL" id="MDT0566995.1"/>
    </source>
</evidence>
<dbReference type="Proteomes" id="UP001180737">
    <property type="component" value="Unassembled WGS sequence"/>
</dbReference>
<sequence>MATTASATKTALVKSLGADVVIDCRKQAFGSGRYDYDVVIGTVGDETLGTSWRVPKPGGTVIGITGPPDRTFAREIGADPAVGPAMAAPSHRMCRRARRHQVTYGA</sequence>